<evidence type="ECO:0000256" key="1">
    <source>
        <dbReference type="SAM" id="Phobius"/>
    </source>
</evidence>
<keyword evidence="1" id="KW-0812">Transmembrane</keyword>
<gene>
    <name evidence="2" type="ORF">COR50_04095</name>
</gene>
<feature type="transmembrane region" description="Helical" evidence="1">
    <location>
        <begin position="92"/>
        <end position="110"/>
    </location>
</feature>
<evidence type="ECO:0008006" key="4">
    <source>
        <dbReference type="Google" id="ProtNLM"/>
    </source>
</evidence>
<name>A0A291QR35_9BACT</name>
<keyword evidence="3" id="KW-1185">Reference proteome</keyword>
<evidence type="ECO:0000313" key="3">
    <source>
        <dbReference type="Proteomes" id="UP000220133"/>
    </source>
</evidence>
<reference evidence="2 3" key="1">
    <citation type="submission" date="2017-10" db="EMBL/GenBank/DDBJ databases">
        <title>Paenichitinophaga pekingensis gen. nov., sp. nov., isolated from activated sludge.</title>
        <authorList>
            <person name="Jin D."/>
            <person name="Kong X."/>
            <person name="Deng Y."/>
            <person name="Bai Z."/>
        </authorList>
    </citation>
    <scope>NUCLEOTIDE SEQUENCE [LARGE SCALE GENOMIC DNA]</scope>
    <source>
        <strain evidence="2 3">13</strain>
    </source>
</reference>
<feature type="transmembrane region" description="Helical" evidence="1">
    <location>
        <begin position="63"/>
        <end position="85"/>
    </location>
</feature>
<accession>A0A291QR35</accession>
<evidence type="ECO:0000313" key="2">
    <source>
        <dbReference type="EMBL" id="ATL46420.1"/>
    </source>
</evidence>
<proteinExistence type="predicted"/>
<organism evidence="2 3">
    <name type="scientific">Chitinophaga caeni</name>
    <dbReference type="NCBI Taxonomy" id="2029983"/>
    <lineage>
        <taxon>Bacteria</taxon>
        <taxon>Pseudomonadati</taxon>
        <taxon>Bacteroidota</taxon>
        <taxon>Chitinophagia</taxon>
        <taxon>Chitinophagales</taxon>
        <taxon>Chitinophagaceae</taxon>
        <taxon>Chitinophaga</taxon>
    </lineage>
</organism>
<dbReference type="AlphaFoldDB" id="A0A291QR35"/>
<dbReference type="KEGG" id="cbae:COR50_04095"/>
<feature type="transmembrane region" description="Helical" evidence="1">
    <location>
        <begin position="40"/>
        <end position="57"/>
    </location>
</feature>
<sequence>MYSIIIICYCIGFFHLYNTSLKAKLHSEGRYQSWLQEHKPLATWSGLGLIGSSLLLWTLKDGIALGILGFLLLSMAGPILVISLAPLRYFRVKHIMIILAFSLLSELFIFY</sequence>
<dbReference type="Proteomes" id="UP000220133">
    <property type="component" value="Chromosome"/>
</dbReference>
<keyword evidence="1" id="KW-1133">Transmembrane helix</keyword>
<protein>
    <recommendedName>
        <fullName evidence="4">DUF3325 domain-containing protein</fullName>
    </recommendedName>
</protein>
<keyword evidence="1" id="KW-0472">Membrane</keyword>
<dbReference type="EMBL" id="CP023777">
    <property type="protein sequence ID" value="ATL46420.1"/>
    <property type="molecule type" value="Genomic_DNA"/>
</dbReference>